<name>A0A832G7Y8_9BACT</name>
<evidence type="ECO:0000256" key="1">
    <source>
        <dbReference type="ARBA" id="ARBA00006484"/>
    </source>
</evidence>
<dbReference type="InterPro" id="IPR036291">
    <property type="entry name" value="NAD(P)-bd_dom_sf"/>
</dbReference>
<dbReference type="Pfam" id="PF13561">
    <property type="entry name" value="adh_short_C2"/>
    <property type="match status" value="1"/>
</dbReference>
<dbReference type="AlphaFoldDB" id="A0A832G7Y8"/>
<dbReference type="Gene3D" id="3.40.50.720">
    <property type="entry name" value="NAD(P)-binding Rossmann-like Domain"/>
    <property type="match status" value="2"/>
</dbReference>
<dbReference type="SUPFAM" id="SSF51735">
    <property type="entry name" value="NAD(P)-binding Rossmann-fold domains"/>
    <property type="match status" value="1"/>
</dbReference>
<protein>
    <submittedName>
        <fullName evidence="3">SDR family oxidoreductase</fullName>
    </submittedName>
</protein>
<dbReference type="EMBL" id="DSVI01000020">
    <property type="protein sequence ID" value="HGT48947.1"/>
    <property type="molecule type" value="Genomic_DNA"/>
</dbReference>
<sequence length="276" mass="29726">MKSGDHQKFWALILGASSGFGEATAIQLAKDGYNIFGVHLDRQVTMPNVERIIKEIKSAGVEAHFFNANAADEIKRKEIISSMKSKLNGKPLVKVILHSLAFGTLKPFIPASDEQAITKAQMEMTLDVMAHSLVYWTQDVFINGLLAPSSRIFAMTSSGSHTSIPYYGAVSAAKAALESHCRQLAVELGPTGAAVNAIMAGVTDTPALRKIPGNREMIEIAMRKNPHGRLTQPEDIAKVISLLCKDGGEWISGSVIHADGGEDIVNFVGQGKPIDF</sequence>
<dbReference type="GO" id="GO:0016491">
    <property type="term" value="F:oxidoreductase activity"/>
    <property type="evidence" value="ECO:0007669"/>
    <property type="project" value="UniProtKB-KW"/>
</dbReference>
<comment type="similarity">
    <text evidence="1">Belongs to the short-chain dehydrogenases/reductases (SDR) family.</text>
</comment>
<dbReference type="PANTHER" id="PTHR43477">
    <property type="entry name" value="DIHYDROANTICAPSIN 7-DEHYDROGENASE"/>
    <property type="match status" value="1"/>
</dbReference>
<dbReference type="CDD" id="cd05233">
    <property type="entry name" value="SDR_c"/>
    <property type="match status" value="1"/>
</dbReference>
<evidence type="ECO:0000313" key="3">
    <source>
        <dbReference type="EMBL" id="HGT48947.1"/>
    </source>
</evidence>
<proteinExistence type="inferred from homology"/>
<organism evidence="3">
    <name type="scientific">Ignavibacterium album</name>
    <dbReference type="NCBI Taxonomy" id="591197"/>
    <lineage>
        <taxon>Bacteria</taxon>
        <taxon>Pseudomonadati</taxon>
        <taxon>Ignavibacteriota</taxon>
        <taxon>Ignavibacteria</taxon>
        <taxon>Ignavibacteriales</taxon>
        <taxon>Ignavibacteriaceae</taxon>
        <taxon>Ignavibacterium</taxon>
    </lineage>
</organism>
<dbReference type="PRINTS" id="PR00081">
    <property type="entry name" value="GDHRDH"/>
</dbReference>
<keyword evidence="2" id="KW-0560">Oxidoreductase</keyword>
<dbReference type="InterPro" id="IPR051122">
    <property type="entry name" value="SDR_DHRS6-like"/>
</dbReference>
<gene>
    <name evidence="3" type="ORF">ENS56_13000</name>
</gene>
<accession>A0A832G7Y8</accession>
<comment type="caution">
    <text evidence="3">The sequence shown here is derived from an EMBL/GenBank/DDBJ whole genome shotgun (WGS) entry which is preliminary data.</text>
</comment>
<evidence type="ECO:0000256" key="2">
    <source>
        <dbReference type="ARBA" id="ARBA00023002"/>
    </source>
</evidence>
<dbReference type="InterPro" id="IPR002347">
    <property type="entry name" value="SDR_fam"/>
</dbReference>
<dbReference type="PANTHER" id="PTHR43477:SF1">
    <property type="entry name" value="DIHYDROANTICAPSIN 7-DEHYDROGENASE"/>
    <property type="match status" value="1"/>
</dbReference>
<reference evidence="3" key="1">
    <citation type="journal article" date="2020" name="mSystems">
        <title>Genome- and Community-Level Interaction Insights into Carbon Utilization and Element Cycling Functions of Hydrothermarchaeota in Hydrothermal Sediment.</title>
        <authorList>
            <person name="Zhou Z."/>
            <person name="Liu Y."/>
            <person name="Xu W."/>
            <person name="Pan J."/>
            <person name="Luo Z.H."/>
            <person name="Li M."/>
        </authorList>
    </citation>
    <scope>NUCLEOTIDE SEQUENCE [LARGE SCALE GENOMIC DNA]</scope>
    <source>
        <strain evidence="3">SpSt-500</strain>
    </source>
</reference>